<reference evidence="3" key="1">
    <citation type="journal article" date="2019" name="Int. J. Syst. Evol. Microbiol.">
        <title>The Global Catalogue of Microorganisms (GCM) 10K type strain sequencing project: providing services to taxonomists for standard genome sequencing and annotation.</title>
        <authorList>
            <consortium name="The Broad Institute Genomics Platform"/>
            <consortium name="The Broad Institute Genome Sequencing Center for Infectious Disease"/>
            <person name="Wu L."/>
            <person name="Ma J."/>
        </authorList>
    </citation>
    <scope>NUCLEOTIDE SEQUENCE [LARGE SCALE GENOMIC DNA]</scope>
    <source>
        <strain evidence="3">NBRC 112416</strain>
    </source>
</reference>
<evidence type="ECO:0000256" key="1">
    <source>
        <dbReference type="SAM" id="Phobius"/>
    </source>
</evidence>
<keyword evidence="1" id="KW-1133">Transmembrane helix</keyword>
<organism evidence="2 3">
    <name type="scientific">Devosia nitrariae</name>
    <dbReference type="NCBI Taxonomy" id="2071872"/>
    <lineage>
        <taxon>Bacteria</taxon>
        <taxon>Pseudomonadati</taxon>
        <taxon>Pseudomonadota</taxon>
        <taxon>Alphaproteobacteria</taxon>
        <taxon>Hyphomicrobiales</taxon>
        <taxon>Devosiaceae</taxon>
        <taxon>Devosia</taxon>
    </lineage>
</organism>
<feature type="transmembrane region" description="Helical" evidence="1">
    <location>
        <begin position="63"/>
        <end position="85"/>
    </location>
</feature>
<comment type="caution">
    <text evidence="2">The sequence shown here is derived from an EMBL/GenBank/DDBJ whole genome shotgun (WGS) entry which is preliminary data.</text>
</comment>
<keyword evidence="1" id="KW-0812">Transmembrane</keyword>
<feature type="transmembrane region" description="Helical" evidence="1">
    <location>
        <begin position="298"/>
        <end position="317"/>
    </location>
</feature>
<proteinExistence type="predicted"/>
<feature type="transmembrane region" description="Helical" evidence="1">
    <location>
        <begin position="141"/>
        <end position="164"/>
    </location>
</feature>
<name>A0ABQ5WCN5_9HYPH</name>
<feature type="transmembrane region" description="Helical" evidence="1">
    <location>
        <begin position="211"/>
        <end position="229"/>
    </location>
</feature>
<evidence type="ECO:0000313" key="2">
    <source>
        <dbReference type="EMBL" id="GLQ57265.1"/>
    </source>
</evidence>
<feature type="transmembrane region" description="Helical" evidence="1">
    <location>
        <begin position="235"/>
        <end position="256"/>
    </location>
</feature>
<feature type="transmembrane region" description="Helical" evidence="1">
    <location>
        <begin position="32"/>
        <end position="51"/>
    </location>
</feature>
<dbReference type="EMBL" id="BSNS01000023">
    <property type="protein sequence ID" value="GLQ57265.1"/>
    <property type="molecule type" value="Genomic_DNA"/>
</dbReference>
<feature type="transmembrane region" description="Helical" evidence="1">
    <location>
        <begin position="268"/>
        <end position="286"/>
    </location>
</feature>
<gene>
    <name evidence="2" type="ORF">GCM10010862_45240</name>
</gene>
<protein>
    <recommendedName>
        <fullName evidence="4">DUF998 domain-containing protein</fullName>
    </recommendedName>
</protein>
<feature type="transmembrane region" description="Helical" evidence="1">
    <location>
        <begin position="170"/>
        <end position="191"/>
    </location>
</feature>
<sequence length="327" mass="34848">MARRAPALIWALSLFLLAPLIGEFLLGNLPITFLPALIALAPLYGGGALLIRETARRAGLGWPGMLLLCLAFGVIEEAFVTQSLFDPDYLGLGLTAHAEVPWLGIGMWWTVFVLGLHAVWSTAVPIALIETLAGAERETSWLGRFGLAVTALLFLAGCAMTVMFEQSSFIAAPHQFAIAAIAVVALVVGAFMQRGRAGANDTTRTAPRPPVAGLAAFAAGSIFLGLAYLRDIPNAWVSAALMLLTAAAFGLTLRYWSRRDGWTQTHRFAVAAGMTLTYVWFGFLQVPSIGGVDLMTDLVGNAVFSAAAIALLFAAGMRVRREGDARR</sequence>
<evidence type="ECO:0000313" key="3">
    <source>
        <dbReference type="Proteomes" id="UP001156691"/>
    </source>
</evidence>
<evidence type="ECO:0008006" key="4">
    <source>
        <dbReference type="Google" id="ProtNLM"/>
    </source>
</evidence>
<dbReference type="RefSeq" id="WP_284342655.1">
    <property type="nucleotide sequence ID" value="NZ_BSNS01000023.1"/>
</dbReference>
<accession>A0ABQ5WCN5</accession>
<dbReference type="Proteomes" id="UP001156691">
    <property type="component" value="Unassembled WGS sequence"/>
</dbReference>
<keyword evidence="3" id="KW-1185">Reference proteome</keyword>
<keyword evidence="1" id="KW-0472">Membrane</keyword>
<feature type="transmembrane region" description="Helical" evidence="1">
    <location>
        <begin position="105"/>
        <end position="129"/>
    </location>
</feature>